<keyword evidence="3" id="KW-1185">Reference proteome</keyword>
<keyword evidence="1" id="KW-0732">Signal</keyword>
<evidence type="ECO:0000313" key="2">
    <source>
        <dbReference type="EMBL" id="AFM05498.1"/>
    </source>
</evidence>
<accession>I4ANG3</accession>
<dbReference type="RefSeq" id="WP_014798929.1">
    <property type="nucleotide sequence ID" value="NC_018018.1"/>
</dbReference>
<dbReference type="OrthoDB" id="5292580at2"/>
<feature type="signal peptide" evidence="1">
    <location>
        <begin position="1"/>
        <end position="23"/>
    </location>
</feature>
<dbReference type="AlphaFoldDB" id="I4ANG3"/>
<gene>
    <name evidence="2" type="ordered locus">Fleli_3162</name>
</gene>
<dbReference type="PATRIC" id="fig|880071.3.peg.3163"/>
<organism evidence="2 3">
    <name type="scientific">Bernardetia litoralis (strain ATCC 23117 / DSM 6794 / NBRC 15988 / NCIMB 1366 / Fx l1 / Sio-4)</name>
    <name type="common">Flexibacter litoralis</name>
    <dbReference type="NCBI Taxonomy" id="880071"/>
    <lineage>
        <taxon>Bacteria</taxon>
        <taxon>Pseudomonadati</taxon>
        <taxon>Bacteroidota</taxon>
        <taxon>Cytophagia</taxon>
        <taxon>Cytophagales</taxon>
        <taxon>Bernardetiaceae</taxon>
        <taxon>Bernardetia</taxon>
    </lineage>
</organism>
<dbReference type="EMBL" id="CP003345">
    <property type="protein sequence ID" value="AFM05498.1"/>
    <property type="molecule type" value="Genomic_DNA"/>
</dbReference>
<dbReference type="HOGENOM" id="CLU_085032_1_0_10"/>
<protein>
    <recommendedName>
        <fullName evidence="4">DUF4197 domain-containing protein</fullName>
    </recommendedName>
</protein>
<dbReference type="InterPro" id="IPR025245">
    <property type="entry name" value="DUF4197"/>
</dbReference>
<evidence type="ECO:0008006" key="4">
    <source>
        <dbReference type="Google" id="ProtNLM"/>
    </source>
</evidence>
<dbReference type="PROSITE" id="PS51257">
    <property type="entry name" value="PROKAR_LIPOPROTEIN"/>
    <property type="match status" value="1"/>
</dbReference>
<evidence type="ECO:0000313" key="3">
    <source>
        <dbReference type="Proteomes" id="UP000006054"/>
    </source>
</evidence>
<dbReference type="Proteomes" id="UP000006054">
    <property type="component" value="Chromosome"/>
</dbReference>
<reference evidence="3" key="1">
    <citation type="submission" date="2012-06" db="EMBL/GenBank/DDBJ databases">
        <title>The complete genome of Flexibacter litoralis DSM 6794.</title>
        <authorList>
            <person name="Lucas S."/>
            <person name="Copeland A."/>
            <person name="Lapidus A."/>
            <person name="Glavina del Rio T."/>
            <person name="Dalin E."/>
            <person name="Tice H."/>
            <person name="Bruce D."/>
            <person name="Goodwin L."/>
            <person name="Pitluck S."/>
            <person name="Peters L."/>
            <person name="Ovchinnikova G."/>
            <person name="Lu M."/>
            <person name="Kyrpides N."/>
            <person name="Mavromatis K."/>
            <person name="Ivanova N."/>
            <person name="Brettin T."/>
            <person name="Detter J.C."/>
            <person name="Han C."/>
            <person name="Larimer F."/>
            <person name="Land M."/>
            <person name="Hauser L."/>
            <person name="Markowitz V."/>
            <person name="Cheng J.-F."/>
            <person name="Hugenholtz P."/>
            <person name="Woyke T."/>
            <person name="Wu D."/>
            <person name="Spring S."/>
            <person name="Lang E."/>
            <person name="Kopitz M."/>
            <person name="Brambilla E."/>
            <person name="Klenk H.-P."/>
            <person name="Eisen J.A."/>
        </authorList>
    </citation>
    <scope>NUCLEOTIDE SEQUENCE [LARGE SCALE GENOMIC DNA]</scope>
    <source>
        <strain evidence="3">ATCC 23117 / DSM 6794 / NBRC 15988 / NCIMB 1366 / Sio-4</strain>
    </source>
</reference>
<evidence type="ECO:0000256" key="1">
    <source>
        <dbReference type="SAM" id="SignalP"/>
    </source>
</evidence>
<proteinExistence type="predicted"/>
<dbReference type="KEGG" id="fli:Fleli_3162"/>
<dbReference type="eggNOG" id="ENOG502Z7PK">
    <property type="taxonomic scope" value="Bacteria"/>
</dbReference>
<feature type="chain" id="PRO_5003685953" description="DUF4197 domain-containing protein" evidence="1">
    <location>
        <begin position="24"/>
        <end position="248"/>
    </location>
</feature>
<name>I4ANG3_BERLS</name>
<dbReference type="Pfam" id="PF13852">
    <property type="entry name" value="DUF4197"/>
    <property type="match status" value="1"/>
</dbReference>
<sequence length="248" mass="26615" precursor="true">MKKTSTTLRILSLFILISLVGLSTSCTTQQITSALGSITGVPLTKEEIASALKDALIQGVTKGTGLASQDGGYFNNALIKIPFPEDAEKVATKLRSLGLGSEVDKFVKTLNQGAEEAAKEAAPIFKSAITSMSIKDASAILKGDKDAATQYLIGATTEQLKAKFKPIMSKNLAKVNATRYYTDLVGKYNQIPFVTNVNPDLDDYATEKAIEGLFKLVAQEEGNIRTDISARSSELMKKVFAQAPQAQQ</sequence>